<name>A0A2J6RQD0_HYAVF</name>
<dbReference type="Proteomes" id="UP000235786">
    <property type="component" value="Unassembled WGS sequence"/>
</dbReference>
<evidence type="ECO:0000313" key="1">
    <source>
        <dbReference type="EMBL" id="PMD40716.1"/>
    </source>
</evidence>
<dbReference type="EMBL" id="KZ613945">
    <property type="protein sequence ID" value="PMD40716.1"/>
    <property type="molecule type" value="Genomic_DNA"/>
</dbReference>
<organism evidence="1 2">
    <name type="scientific">Hyaloscypha variabilis (strain UAMH 11265 / GT02V1 / F)</name>
    <name type="common">Meliniomyces variabilis</name>
    <dbReference type="NCBI Taxonomy" id="1149755"/>
    <lineage>
        <taxon>Eukaryota</taxon>
        <taxon>Fungi</taxon>
        <taxon>Dikarya</taxon>
        <taxon>Ascomycota</taxon>
        <taxon>Pezizomycotina</taxon>
        <taxon>Leotiomycetes</taxon>
        <taxon>Helotiales</taxon>
        <taxon>Hyaloscyphaceae</taxon>
        <taxon>Hyaloscypha</taxon>
        <taxon>Hyaloscypha variabilis</taxon>
    </lineage>
</organism>
<accession>A0A2J6RQD0</accession>
<reference evidence="1 2" key="1">
    <citation type="submission" date="2016-04" db="EMBL/GenBank/DDBJ databases">
        <title>A degradative enzymes factory behind the ericoid mycorrhizal symbiosis.</title>
        <authorList>
            <consortium name="DOE Joint Genome Institute"/>
            <person name="Martino E."/>
            <person name="Morin E."/>
            <person name="Grelet G."/>
            <person name="Kuo A."/>
            <person name="Kohler A."/>
            <person name="Daghino S."/>
            <person name="Barry K."/>
            <person name="Choi C."/>
            <person name="Cichocki N."/>
            <person name="Clum A."/>
            <person name="Copeland A."/>
            <person name="Hainaut M."/>
            <person name="Haridas S."/>
            <person name="Labutti K."/>
            <person name="Lindquist E."/>
            <person name="Lipzen A."/>
            <person name="Khouja H.-R."/>
            <person name="Murat C."/>
            <person name="Ohm R."/>
            <person name="Olson A."/>
            <person name="Spatafora J."/>
            <person name="Veneault-Fourrey C."/>
            <person name="Henrissat B."/>
            <person name="Grigoriev I."/>
            <person name="Martin F."/>
            <person name="Perotto S."/>
        </authorList>
    </citation>
    <scope>NUCLEOTIDE SEQUENCE [LARGE SCALE GENOMIC DNA]</scope>
    <source>
        <strain evidence="1 2">F</strain>
    </source>
</reference>
<gene>
    <name evidence="1" type="ORF">L207DRAFT_633691</name>
</gene>
<sequence>MSLLMKQNLLNLPVEIRREILIHYLLLSASDFEAPTGIYAIPFDRPLVVFCDSKAEIGSIPLSFGEIPKTKPAPFGEWPNFHLPQTVLNLMLVNKLLYNELSSCILSECVFIPPRQLFRFVHWIPFLPNLNAQKFDRVRNLQLRIAFSLNEQEIESGFHNAINKEDIARSQEFRDWFGGLRSVRFQICFRRGRIELPPDKKQNVVRRIMRCVNVFQRVKVLLYVEPEEGTVACALAVQDADDREQAARASGETIRERTIREIICECHKQLELKKT</sequence>
<dbReference type="AlphaFoldDB" id="A0A2J6RQD0"/>
<evidence type="ECO:0000313" key="2">
    <source>
        <dbReference type="Proteomes" id="UP000235786"/>
    </source>
</evidence>
<protein>
    <submittedName>
        <fullName evidence="1">Uncharacterized protein</fullName>
    </submittedName>
</protein>
<dbReference type="OrthoDB" id="5277592at2759"/>
<keyword evidence="2" id="KW-1185">Reference proteome</keyword>
<proteinExistence type="predicted"/>